<evidence type="ECO:0000313" key="1">
    <source>
        <dbReference type="EMBL" id="RXZ61579.1"/>
    </source>
</evidence>
<keyword evidence="2" id="KW-1185">Reference proteome</keyword>
<evidence type="ECO:0000313" key="2">
    <source>
        <dbReference type="Proteomes" id="UP000291269"/>
    </source>
</evidence>
<name>A0A4Q2KC68_9FIRM</name>
<organism evidence="1 2">
    <name type="scientific">Candidatus Borkfalkia ceftriaxoniphila</name>
    <dbReference type="NCBI Taxonomy" id="2508949"/>
    <lineage>
        <taxon>Bacteria</taxon>
        <taxon>Bacillati</taxon>
        <taxon>Bacillota</taxon>
        <taxon>Clostridia</taxon>
        <taxon>Christensenellales</taxon>
        <taxon>Christensenellaceae</taxon>
        <taxon>Candidatus Borkfalkia</taxon>
    </lineage>
</organism>
<accession>A0A4Q2KC68</accession>
<dbReference type="OrthoDB" id="9813670at2"/>
<comment type="caution">
    <text evidence="1">The sequence shown here is derived from an EMBL/GenBank/DDBJ whole genome shotgun (WGS) entry which is preliminary data.</text>
</comment>
<sequence length="80" mass="9279">MTKQTKKQICENSATIAYYSGSGGLEAKHIEYGINDYIYLVAGTWYGQRSYHRLKIHYGAKTCYVRLFGRRCLLSEFIRS</sequence>
<dbReference type="RefSeq" id="WP_129224384.1">
    <property type="nucleotide sequence ID" value="NZ_SDOZ01000002.1"/>
</dbReference>
<dbReference type="AlphaFoldDB" id="A0A4Q2KC68"/>
<gene>
    <name evidence="1" type="ORF">ESZ91_04075</name>
</gene>
<dbReference type="Proteomes" id="UP000291269">
    <property type="component" value="Unassembled WGS sequence"/>
</dbReference>
<reference evidence="1 2" key="1">
    <citation type="journal article" date="2019" name="Gut">
        <title>Antibiotics-induced monodominance of a novel gut bacterial order.</title>
        <authorList>
            <person name="Hildebrand F."/>
            <person name="Moitinho-Silva L."/>
            <person name="Blasche S."/>
            <person name="Jahn M.T."/>
            <person name="Gossmann T.I."/>
            <person name="Heuerta-Cepas J."/>
            <person name="Hercog R."/>
            <person name="Luetge M."/>
            <person name="Bahram M."/>
            <person name="Pryszlak A."/>
            <person name="Alves R.J."/>
            <person name="Waszak S.M."/>
            <person name="Zhu A."/>
            <person name="Ye L."/>
            <person name="Costea P.I."/>
            <person name="Aalvink S."/>
            <person name="Belzer C."/>
            <person name="Forslund S.K."/>
            <person name="Sunagawa S."/>
            <person name="Hentschel U."/>
            <person name="Merten C."/>
            <person name="Patil K.R."/>
            <person name="Benes V."/>
            <person name="Bork P."/>
        </authorList>
    </citation>
    <scope>NUCLEOTIDE SEQUENCE [LARGE SCALE GENOMIC DNA]</scope>
    <source>
        <strain evidence="1 2">HDS1380</strain>
    </source>
</reference>
<protein>
    <submittedName>
        <fullName evidence="1">Uncharacterized protein</fullName>
    </submittedName>
</protein>
<dbReference type="EMBL" id="SDOZ01000002">
    <property type="protein sequence ID" value="RXZ61579.1"/>
    <property type="molecule type" value="Genomic_DNA"/>
</dbReference>
<proteinExistence type="predicted"/>